<accession>A0ABD2MM81</accession>
<dbReference type="SUPFAM" id="SSF53756">
    <property type="entry name" value="UDP-Glycosyltransferase/glycogen phosphorylase"/>
    <property type="match status" value="1"/>
</dbReference>
<feature type="chain" id="PRO_5044855638" evidence="1">
    <location>
        <begin position="21"/>
        <end position="116"/>
    </location>
</feature>
<dbReference type="Proteomes" id="UP001516400">
    <property type="component" value="Unassembled WGS sequence"/>
</dbReference>
<evidence type="ECO:0000256" key="1">
    <source>
        <dbReference type="SAM" id="SignalP"/>
    </source>
</evidence>
<keyword evidence="1" id="KW-0732">Signal</keyword>
<dbReference type="EMBL" id="JABFTP020000001">
    <property type="protein sequence ID" value="KAL3267334.1"/>
    <property type="molecule type" value="Genomic_DNA"/>
</dbReference>
<reference evidence="2 3" key="1">
    <citation type="journal article" date="2021" name="BMC Biol.">
        <title>Horizontally acquired antibacterial genes associated with adaptive radiation of ladybird beetles.</title>
        <authorList>
            <person name="Li H.S."/>
            <person name="Tang X.F."/>
            <person name="Huang Y.H."/>
            <person name="Xu Z.Y."/>
            <person name="Chen M.L."/>
            <person name="Du X.Y."/>
            <person name="Qiu B.Y."/>
            <person name="Chen P.T."/>
            <person name="Zhang W."/>
            <person name="Slipinski A."/>
            <person name="Escalona H.E."/>
            <person name="Waterhouse R.M."/>
            <person name="Zwick A."/>
            <person name="Pang H."/>
        </authorList>
    </citation>
    <scope>NUCLEOTIDE SEQUENCE [LARGE SCALE GENOMIC DNA]</scope>
    <source>
        <strain evidence="2">SYSU2018</strain>
    </source>
</reference>
<proteinExistence type="predicted"/>
<gene>
    <name evidence="2" type="ORF">HHI36_011465</name>
</gene>
<comment type="caution">
    <text evidence="2">The sequence shown here is derived from an EMBL/GenBank/DDBJ whole genome shotgun (WGS) entry which is preliminary data.</text>
</comment>
<sequence length="116" mass="13575">MRYSNLFLILFLCFIQQAPCAKILAVFHMPSISHYRAGVSLVKILANAGHEVTLVSPIGEKNPPKNYRDIILHGIYNETKNDEVFFYMLHKKHSVWMDLLDSFLCTCPYPHWWETF</sequence>
<feature type="signal peptide" evidence="1">
    <location>
        <begin position="1"/>
        <end position="20"/>
    </location>
</feature>
<name>A0ABD2MM81_9CUCU</name>
<protein>
    <submittedName>
        <fullName evidence="2">Uncharacterized protein</fullName>
    </submittedName>
</protein>
<evidence type="ECO:0000313" key="3">
    <source>
        <dbReference type="Proteomes" id="UP001516400"/>
    </source>
</evidence>
<keyword evidence="3" id="KW-1185">Reference proteome</keyword>
<dbReference type="AlphaFoldDB" id="A0ABD2MM81"/>
<evidence type="ECO:0000313" key="2">
    <source>
        <dbReference type="EMBL" id="KAL3267334.1"/>
    </source>
</evidence>
<organism evidence="2 3">
    <name type="scientific">Cryptolaemus montrouzieri</name>
    <dbReference type="NCBI Taxonomy" id="559131"/>
    <lineage>
        <taxon>Eukaryota</taxon>
        <taxon>Metazoa</taxon>
        <taxon>Ecdysozoa</taxon>
        <taxon>Arthropoda</taxon>
        <taxon>Hexapoda</taxon>
        <taxon>Insecta</taxon>
        <taxon>Pterygota</taxon>
        <taxon>Neoptera</taxon>
        <taxon>Endopterygota</taxon>
        <taxon>Coleoptera</taxon>
        <taxon>Polyphaga</taxon>
        <taxon>Cucujiformia</taxon>
        <taxon>Coccinelloidea</taxon>
        <taxon>Coccinellidae</taxon>
        <taxon>Scymninae</taxon>
        <taxon>Scymnini</taxon>
        <taxon>Cryptolaemus</taxon>
    </lineage>
</organism>